<dbReference type="Proteomes" id="UP000240608">
    <property type="component" value="Unassembled WGS sequence"/>
</dbReference>
<feature type="transmembrane region" description="Helical" evidence="6">
    <location>
        <begin position="313"/>
        <end position="333"/>
    </location>
</feature>
<protein>
    <recommendedName>
        <fullName evidence="9">O-antigen translocase</fullName>
    </recommendedName>
</protein>
<feature type="transmembrane region" description="Helical" evidence="6">
    <location>
        <begin position="365"/>
        <end position="384"/>
    </location>
</feature>
<sequence length="392" mass="44738">MLGGLGMQKYMAVLFGPAGTTLLSHFQNLISLFSQPIQDAVAQGYISAYSHEKYSTKDITTTAFFLTVVIFLLTLATLWFSGAFPTDLFNFTTGTWLLVIASILLITIQSLLSALFIAQKKLKFLVIFSAMQWLSIFGILIASNTTASNTLLLFVVVQGCFTMGLVIFLIFKKVKALRFNLFRIDKPILAHFRQFILMGLTVWITSKWVDFFVRENAMQLFGIEETGLWQAVVRISEAYRGLLISFLFLTFYPVLTQLYRKSSADLSSFFTKYFKKLLGFTLLFFLLLFFLKHWVVLFLYSADYLKATSLFNWQMLGDLLAFLSFPFALLLMATVSTGKYIFCEFVSASVYVASIFLGNHSDIEILVYAHVFRFIVYLILVISFTKKHWSHA</sequence>
<feature type="transmembrane region" description="Helical" evidence="6">
    <location>
        <begin position="96"/>
        <end position="117"/>
    </location>
</feature>
<evidence type="ECO:0000313" key="7">
    <source>
        <dbReference type="EMBL" id="PTB97606.1"/>
    </source>
</evidence>
<keyword evidence="5 6" id="KW-0472">Membrane</keyword>
<dbReference type="PANTHER" id="PTHR30250">
    <property type="entry name" value="PST FAMILY PREDICTED COLANIC ACID TRANSPORTER"/>
    <property type="match status" value="1"/>
</dbReference>
<keyword evidence="2" id="KW-1003">Cell membrane</keyword>
<gene>
    <name evidence="7" type="ORF">C9994_02245</name>
</gene>
<feature type="transmembrane region" description="Helical" evidence="6">
    <location>
        <begin position="151"/>
        <end position="171"/>
    </location>
</feature>
<evidence type="ECO:0000256" key="2">
    <source>
        <dbReference type="ARBA" id="ARBA00022475"/>
    </source>
</evidence>
<evidence type="ECO:0000313" key="8">
    <source>
        <dbReference type="Proteomes" id="UP000240608"/>
    </source>
</evidence>
<feature type="transmembrane region" description="Helical" evidence="6">
    <location>
        <begin position="63"/>
        <end position="84"/>
    </location>
</feature>
<organism evidence="7 8">
    <name type="scientific">Marivirga lumbricoides</name>
    <dbReference type="NCBI Taxonomy" id="1046115"/>
    <lineage>
        <taxon>Bacteria</taxon>
        <taxon>Pseudomonadati</taxon>
        <taxon>Bacteroidota</taxon>
        <taxon>Cytophagia</taxon>
        <taxon>Cytophagales</taxon>
        <taxon>Marivirgaceae</taxon>
        <taxon>Marivirga</taxon>
    </lineage>
</organism>
<evidence type="ECO:0000256" key="4">
    <source>
        <dbReference type="ARBA" id="ARBA00022989"/>
    </source>
</evidence>
<dbReference type="InterPro" id="IPR050833">
    <property type="entry name" value="Poly_Biosynth_Transport"/>
</dbReference>
<dbReference type="EMBL" id="PYVU01000010">
    <property type="protein sequence ID" value="PTB97606.1"/>
    <property type="molecule type" value="Genomic_DNA"/>
</dbReference>
<evidence type="ECO:0000256" key="5">
    <source>
        <dbReference type="ARBA" id="ARBA00023136"/>
    </source>
</evidence>
<feature type="transmembrane region" description="Helical" evidence="6">
    <location>
        <begin position="238"/>
        <end position="256"/>
    </location>
</feature>
<keyword evidence="3 6" id="KW-0812">Transmembrane</keyword>
<evidence type="ECO:0008006" key="9">
    <source>
        <dbReference type="Google" id="ProtNLM"/>
    </source>
</evidence>
<reference evidence="7 8" key="1">
    <citation type="submission" date="2018-03" db="EMBL/GenBank/DDBJ databases">
        <title>Cross-interface Injection: A General Nanoliter Liquid Handling Method Applied to Single Cells Genome Amplification Automated Nanoliter Liquid Handling Applied to Single Cell Multiple Displacement Amplification.</title>
        <authorList>
            <person name="Yun J."/>
            <person name="Xu P."/>
            <person name="Xu J."/>
            <person name="Dai X."/>
            <person name="Wang Y."/>
            <person name="Zheng X."/>
            <person name="Cao C."/>
            <person name="Yi Q."/>
            <person name="Zhu Y."/>
            <person name="Wang L."/>
            <person name="Dong Z."/>
            <person name="Huang Y."/>
            <person name="Huang L."/>
            <person name="Du W."/>
        </authorList>
    </citation>
    <scope>NUCLEOTIDE SEQUENCE [LARGE SCALE GENOMIC DNA]</scope>
    <source>
        <strain evidence="7 8">Z-D1-2</strain>
    </source>
</reference>
<evidence type="ECO:0000256" key="3">
    <source>
        <dbReference type="ARBA" id="ARBA00022692"/>
    </source>
</evidence>
<feature type="transmembrane region" description="Helical" evidence="6">
    <location>
        <begin position="124"/>
        <end position="145"/>
    </location>
</feature>
<dbReference type="PANTHER" id="PTHR30250:SF11">
    <property type="entry name" value="O-ANTIGEN TRANSPORTER-RELATED"/>
    <property type="match status" value="1"/>
</dbReference>
<comment type="subcellular location">
    <subcellularLocation>
        <location evidence="1">Cell membrane</location>
        <topology evidence="1">Multi-pass membrane protein</topology>
    </subcellularLocation>
</comment>
<feature type="transmembrane region" description="Helical" evidence="6">
    <location>
        <begin position="277"/>
        <end position="301"/>
    </location>
</feature>
<accession>A0A2T4DV20</accession>
<name>A0A2T4DV20_9BACT</name>
<proteinExistence type="predicted"/>
<comment type="caution">
    <text evidence="7">The sequence shown here is derived from an EMBL/GenBank/DDBJ whole genome shotgun (WGS) entry which is preliminary data.</text>
</comment>
<evidence type="ECO:0000256" key="1">
    <source>
        <dbReference type="ARBA" id="ARBA00004651"/>
    </source>
</evidence>
<keyword evidence="4 6" id="KW-1133">Transmembrane helix</keyword>
<evidence type="ECO:0000256" key="6">
    <source>
        <dbReference type="SAM" id="Phobius"/>
    </source>
</evidence>
<dbReference type="GO" id="GO:0005886">
    <property type="term" value="C:plasma membrane"/>
    <property type="evidence" value="ECO:0007669"/>
    <property type="project" value="UniProtKB-SubCell"/>
</dbReference>
<dbReference type="AlphaFoldDB" id="A0A2T4DV20"/>